<comment type="caution">
    <text evidence="2">The sequence shown here is derived from an EMBL/GenBank/DDBJ whole genome shotgun (WGS) entry which is preliminary data.</text>
</comment>
<keyword evidence="1" id="KW-0472">Membrane</keyword>
<evidence type="ECO:0000313" key="2">
    <source>
        <dbReference type="EMBL" id="KGN03321.1"/>
    </source>
</evidence>
<protein>
    <recommendedName>
        <fullName evidence="4">DUF3919 family protein</fullName>
    </recommendedName>
</protein>
<dbReference type="EMBL" id="JDRX01000002">
    <property type="protein sequence ID" value="KGN03321.1"/>
    <property type="molecule type" value="Genomic_DNA"/>
</dbReference>
<evidence type="ECO:0000256" key="1">
    <source>
        <dbReference type="SAM" id="Phobius"/>
    </source>
</evidence>
<dbReference type="Pfam" id="PF13057">
    <property type="entry name" value="DUF3919"/>
    <property type="match status" value="1"/>
</dbReference>
<evidence type="ECO:0008006" key="4">
    <source>
        <dbReference type="Google" id="ProtNLM"/>
    </source>
</evidence>
<gene>
    <name evidence="2" type="ORF">Z969_01625</name>
</gene>
<organism evidence="2 3">
    <name type="scientific">Clostridium novyi A str. 4570</name>
    <dbReference type="NCBI Taxonomy" id="1444290"/>
    <lineage>
        <taxon>Bacteria</taxon>
        <taxon>Bacillati</taxon>
        <taxon>Bacillota</taxon>
        <taxon>Clostridia</taxon>
        <taxon>Eubacteriales</taxon>
        <taxon>Clostridiaceae</taxon>
        <taxon>Clostridium</taxon>
    </lineage>
</organism>
<dbReference type="Proteomes" id="UP000030016">
    <property type="component" value="Unassembled WGS sequence"/>
</dbReference>
<proteinExistence type="predicted"/>
<dbReference type="AlphaFoldDB" id="A0AA88ZSR4"/>
<dbReference type="InterPro" id="IPR025031">
    <property type="entry name" value="DUF3919"/>
</dbReference>
<name>A0AA88ZSR4_CLONO</name>
<keyword evidence="1" id="KW-0812">Transmembrane</keyword>
<sequence length="260" mass="30041">MIRKKIILLYILMFLMCISSFIYYNKIIYNKVNIISNSSNVHEPLDNKLPNKIKISNSILGSTEITDKFLLNDILKYIRIISNSNTKSSANLSTNNVISLKGTIVYLNGEFDNFEIDNRLLMNGNYISSNSYLISILRNMLVDSLYNFNNLLNILNKDTSSIIFSNSNSEFLLNDSSKKKLVANFKKLKIMSNNKDFLATNLNENPKFHLKIYIDNKEKLTSENIILLDVYENYVIIQYLGDENGKNIYVKGNINENFYK</sequence>
<keyword evidence="1" id="KW-1133">Transmembrane helix</keyword>
<reference evidence="2 3" key="1">
    <citation type="submission" date="2014-01" db="EMBL/GenBank/DDBJ databases">
        <title>Plasmidome dynamics in the species complex Clostridium novyi sensu lato converts strains of independent lineages into distinctly different pathogens.</title>
        <authorList>
            <person name="Skarin H."/>
            <person name="Segerman B."/>
        </authorList>
    </citation>
    <scope>NUCLEOTIDE SEQUENCE [LARGE SCALE GENOMIC DNA]</scope>
    <source>
        <strain evidence="2 3">4570</strain>
    </source>
</reference>
<evidence type="ECO:0000313" key="3">
    <source>
        <dbReference type="Proteomes" id="UP000030016"/>
    </source>
</evidence>
<feature type="transmembrane region" description="Helical" evidence="1">
    <location>
        <begin position="7"/>
        <end position="24"/>
    </location>
</feature>
<accession>A0AA88ZSR4</accession>
<dbReference type="RefSeq" id="WP_039248446.1">
    <property type="nucleotide sequence ID" value="NZ_JDRX01000002.1"/>
</dbReference>